<protein>
    <recommendedName>
        <fullName evidence="6">Peptidyl-prolyl cis-trans isomerase</fullName>
        <ecNumber evidence="6">5.2.1.8</ecNumber>
    </recommendedName>
</protein>
<accession>A0A7S2N2U3</accession>
<gene>
    <name evidence="9" type="ORF">HTAM1171_LOCUS11774</name>
</gene>
<proteinExistence type="inferred from homology"/>
<organism evidence="9">
    <name type="scientific">Helicotheca tamesis</name>
    <dbReference type="NCBI Taxonomy" id="374047"/>
    <lineage>
        <taxon>Eukaryota</taxon>
        <taxon>Sar</taxon>
        <taxon>Stramenopiles</taxon>
        <taxon>Ochrophyta</taxon>
        <taxon>Bacillariophyta</taxon>
        <taxon>Mediophyceae</taxon>
        <taxon>Lithodesmiophycidae</taxon>
        <taxon>Lithodesmiales</taxon>
        <taxon>Lithodesmiaceae</taxon>
        <taxon>Helicotheca</taxon>
    </lineage>
</organism>
<feature type="domain" description="PpiC" evidence="8">
    <location>
        <begin position="69"/>
        <end position="167"/>
    </location>
</feature>
<reference evidence="9" key="1">
    <citation type="submission" date="2021-01" db="EMBL/GenBank/DDBJ databases">
        <authorList>
            <person name="Corre E."/>
            <person name="Pelletier E."/>
            <person name="Niang G."/>
            <person name="Scheremetjew M."/>
            <person name="Finn R."/>
            <person name="Kale V."/>
            <person name="Holt S."/>
            <person name="Cochrane G."/>
            <person name="Meng A."/>
            <person name="Brown T."/>
            <person name="Cohen L."/>
        </authorList>
    </citation>
    <scope>NUCLEOTIDE SEQUENCE</scope>
    <source>
        <strain evidence="9">CCMP826</strain>
    </source>
</reference>
<keyword evidence="5 6" id="KW-0413">Isomerase</keyword>
<keyword evidence="6" id="KW-0732">Signal</keyword>
<dbReference type="GO" id="GO:0005737">
    <property type="term" value="C:cytoplasm"/>
    <property type="evidence" value="ECO:0007669"/>
    <property type="project" value="UniProtKB-SubCell"/>
</dbReference>
<comment type="function">
    <text evidence="4">PPIases accelerate the folding of proteins. It prefers amino acid residues with hydrophobic side chains like leucine and phenylalanine in the P1 position of the peptides substrates.</text>
</comment>
<dbReference type="PROSITE" id="PS50198">
    <property type="entry name" value="PPIC_PPIASE_2"/>
    <property type="match status" value="1"/>
</dbReference>
<comment type="subcellular location">
    <subcellularLocation>
        <location evidence="1">Cytoplasm</location>
    </subcellularLocation>
</comment>
<dbReference type="PANTHER" id="PTHR43629">
    <property type="entry name" value="PEPTIDYL-PROLYL CIS-TRANS ISOMERASE"/>
    <property type="match status" value="1"/>
</dbReference>
<evidence type="ECO:0000256" key="5">
    <source>
        <dbReference type="PROSITE-ProRule" id="PRU00278"/>
    </source>
</evidence>
<dbReference type="AlphaFoldDB" id="A0A7S2N2U3"/>
<feature type="chain" id="PRO_5031588239" description="Peptidyl-prolyl cis-trans isomerase" evidence="6">
    <location>
        <begin position="23"/>
        <end position="171"/>
    </location>
</feature>
<evidence type="ECO:0000256" key="3">
    <source>
        <dbReference type="ARBA" id="ARBA00022490"/>
    </source>
</evidence>
<dbReference type="EMBL" id="HBGV01018986">
    <property type="protein sequence ID" value="CAD9517426.1"/>
    <property type="molecule type" value="Transcribed_RNA"/>
</dbReference>
<feature type="signal peptide" evidence="6">
    <location>
        <begin position="1"/>
        <end position="22"/>
    </location>
</feature>
<evidence type="ECO:0000313" key="9">
    <source>
        <dbReference type="EMBL" id="CAD9517426.1"/>
    </source>
</evidence>
<evidence type="ECO:0000256" key="6">
    <source>
        <dbReference type="RuleBase" id="RU363014"/>
    </source>
</evidence>
<keyword evidence="3" id="KW-0963">Cytoplasm</keyword>
<dbReference type="SUPFAM" id="SSF54534">
    <property type="entry name" value="FKBP-like"/>
    <property type="match status" value="1"/>
</dbReference>
<evidence type="ECO:0000256" key="4">
    <source>
        <dbReference type="ARBA" id="ARBA00046231"/>
    </source>
</evidence>
<dbReference type="Pfam" id="PF00639">
    <property type="entry name" value="Rotamase"/>
    <property type="match status" value="1"/>
</dbReference>
<evidence type="ECO:0000256" key="7">
    <source>
        <dbReference type="SAM" id="MobiDB-lite"/>
    </source>
</evidence>
<dbReference type="Gene3D" id="3.10.50.40">
    <property type="match status" value="1"/>
</dbReference>
<dbReference type="InterPro" id="IPR052204">
    <property type="entry name" value="PpiC/parvulin_rotamase"/>
</dbReference>
<dbReference type="GO" id="GO:0003755">
    <property type="term" value="F:peptidyl-prolyl cis-trans isomerase activity"/>
    <property type="evidence" value="ECO:0007669"/>
    <property type="project" value="UniProtKB-UniRule"/>
</dbReference>
<dbReference type="PROSITE" id="PS01096">
    <property type="entry name" value="PPIC_PPIASE_1"/>
    <property type="match status" value="1"/>
</dbReference>
<dbReference type="PANTHER" id="PTHR43629:SF2">
    <property type="entry name" value="RHODANESE-LIKE_PPIC DOMAIN-CONTAINING PROTEIN 12, CHLOROPLASTIC"/>
    <property type="match status" value="1"/>
</dbReference>
<feature type="region of interest" description="Disordered" evidence="7">
    <location>
        <begin position="25"/>
        <end position="45"/>
    </location>
</feature>
<dbReference type="EC" id="5.2.1.8" evidence="6"/>
<dbReference type="InterPro" id="IPR000297">
    <property type="entry name" value="PPIase_PpiC"/>
</dbReference>
<evidence type="ECO:0000256" key="2">
    <source>
        <dbReference type="ARBA" id="ARBA00007656"/>
    </source>
</evidence>
<comment type="similarity">
    <text evidence="2">Belongs to the PpiC/parvulin rotamase family.</text>
</comment>
<evidence type="ECO:0000259" key="8">
    <source>
        <dbReference type="PROSITE" id="PS50198"/>
    </source>
</evidence>
<sequence>MRSVGLTSLVIYALALFLKVEAFAPPSSPASSRSSPAITTTTPTFTRSSLNTRRYNIIDSVQSMINNFGKKATASHILINPRKMPEDEAKEFLTQLKEEIDNDPVKFAEAASEHSGCPSAKQGGNLGEFGPATMVKNFDKVCFEEEVGVVHGPVSTQFGEHLILITARTGE</sequence>
<comment type="catalytic activity">
    <reaction evidence="6">
        <text>[protein]-peptidylproline (omega=180) = [protein]-peptidylproline (omega=0)</text>
        <dbReference type="Rhea" id="RHEA:16237"/>
        <dbReference type="Rhea" id="RHEA-COMP:10747"/>
        <dbReference type="Rhea" id="RHEA-COMP:10748"/>
        <dbReference type="ChEBI" id="CHEBI:83833"/>
        <dbReference type="ChEBI" id="CHEBI:83834"/>
        <dbReference type="EC" id="5.2.1.8"/>
    </reaction>
</comment>
<evidence type="ECO:0000256" key="1">
    <source>
        <dbReference type="ARBA" id="ARBA00004496"/>
    </source>
</evidence>
<name>A0A7S2N2U3_9STRA</name>
<keyword evidence="5 6" id="KW-0697">Rotamase</keyword>
<dbReference type="InterPro" id="IPR023058">
    <property type="entry name" value="PPIase_PpiC_CS"/>
</dbReference>
<dbReference type="InterPro" id="IPR046357">
    <property type="entry name" value="PPIase_dom_sf"/>
</dbReference>